<feature type="compositionally biased region" description="Polar residues" evidence="1">
    <location>
        <begin position="286"/>
        <end position="313"/>
    </location>
</feature>
<proteinExistence type="predicted"/>
<dbReference type="Proteomes" id="UP000664521">
    <property type="component" value="Unassembled WGS sequence"/>
</dbReference>
<gene>
    <name evidence="2" type="ORF">HETSPECPRED_008095</name>
</gene>
<evidence type="ECO:0000313" key="2">
    <source>
        <dbReference type="EMBL" id="CAF9908496.1"/>
    </source>
</evidence>
<organism evidence="2 3">
    <name type="scientific">Heterodermia speciosa</name>
    <dbReference type="NCBI Taxonomy" id="116794"/>
    <lineage>
        <taxon>Eukaryota</taxon>
        <taxon>Fungi</taxon>
        <taxon>Dikarya</taxon>
        <taxon>Ascomycota</taxon>
        <taxon>Pezizomycotina</taxon>
        <taxon>Lecanoromycetes</taxon>
        <taxon>OSLEUM clade</taxon>
        <taxon>Lecanoromycetidae</taxon>
        <taxon>Caliciales</taxon>
        <taxon>Physciaceae</taxon>
        <taxon>Heterodermia</taxon>
    </lineage>
</organism>
<comment type="caution">
    <text evidence="2">The sequence shown here is derived from an EMBL/GenBank/DDBJ whole genome shotgun (WGS) entry which is preliminary data.</text>
</comment>
<feature type="region of interest" description="Disordered" evidence="1">
    <location>
        <begin position="280"/>
        <end position="313"/>
    </location>
</feature>
<protein>
    <submittedName>
        <fullName evidence="2">Uncharacterized protein</fullName>
    </submittedName>
</protein>
<sequence length="520" mass="53472">MEHSPTGFFVYPSVKIINVPAVTQANGKLACTTISTYQLKCPDPVDSATFSGINSYVQAYYGGLSSLTQTSTDRYTYSRWSSLPGPTLHQVKITDQTTFTRTGTAIITYITHVATSFSTTEIIFPTPYLYFPSRGKTEVQNTGDLPNIVGIRTSTLDKRALSTTASQTSKKYDTLLADYGFVPQVVIDSMVNDAEYIRQYPSLASCMPGGPSIIPIKDYESWIDVSADGCALAAPGYLESVPDLTTSSGATVNGVGCFHPGNCATMAKTMAVPSQTVTVDLPESTKPPTVASSDSAISPSTQREKSAISSNAKPASVSSLVPIFGHSASQEFNPTETAKPATANSGVDVTAGSDVVLFASSSGLPAIVIAYPTGSLQSAESNDAITTAGQTLNFIPSASAVAIDGQTLTLGSSAETISGTSVSLGSSGLMIGTSMISLPTATPSKAIGGTRTTQGIGAIIAGAFGPHESTVGAGSAGSSGLPANGSSTSPLPFLGSAMKEKQELRKVLGILGAVAGLLII</sequence>
<accession>A0A8H3ET89</accession>
<name>A0A8H3ET89_9LECA</name>
<evidence type="ECO:0000256" key="1">
    <source>
        <dbReference type="SAM" id="MobiDB-lite"/>
    </source>
</evidence>
<dbReference type="EMBL" id="CAJPDS010000006">
    <property type="protein sequence ID" value="CAF9908496.1"/>
    <property type="molecule type" value="Genomic_DNA"/>
</dbReference>
<keyword evidence="3" id="KW-1185">Reference proteome</keyword>
<evidence type="ECO:0000313" key="3">
    <source>
        <dbReference type="Proteomes" id="UP000664521"/>
    </source>
</evidence>
<reference evidence="2" key="1">
    <citation type="submission" date="2021-03" db="EMBL/GenBank/DDBJ databases">
        <authorList>
            <person name="Tagirdzhanova G."/>
        </authorList>
    </citation>
    <scope>NUCLEOTIDE SEQUENCE</scope>
</reference>
<dbReference type="OrthoDB" id="5327321at2759"/>
<dbReference type="AlphaFoldDB" id="A0A8H3ET89"/>